<keyword evidence="1" id="KW-0812">Transmembrane</keyword>
<feature type="transmembrane region" description="Helical" evidence="1">
    <location>
        <begin position="136"/>
        <end position="155"/>
    </location>
</feature>
<sequence length="389" mass="44087">MEGFCGSPFWNASLLDQSLPDTSPCFQETLLSWAPAAYLWILAPFYSHYLKGHNAGFIKVSRLHRAKTLIGFLLMLPPMLDVLFGITQLINTEGELPLVYVVHSHNYPYNVRTKNGKVLAFSLVQLERLRGVRSSAAMFLFWVLNICCSLFEFWSKCINAPDMGGNHLFRYITFFIFFVLLIIAVILSAFVDDKPFYSPVVEGVNECPEETASFVSRLTFWWFTSLISLGYKKPLETTDLWTLRTETKPLPWSQTSENTGELKEESVASGLGRVFNAFKLKRFDTRAAASYHKKPNADDSHPGVLMVNLEEDANGAVKRKHEIYKGDDDPETSSIGEVLLEQTENSQESQKNVSFVKALVKTFGPMFLVGSFLKLIFDVMVFIQPLILR</sequence>
<reference evidence="2 3" key="1">
    <citation type="journal article" date="2017" name="PLoS Biol.">
        <title>The sea cucumber genome provides insights into morphological evolution and visceral regeneration.</title>
        <authorList>
            <person name="Zhang X."/>
            <person name="Sun L."/>
            <person name="Yuan J."/>
            <person name="Sun Y."/>
            <person name="Gao Y."/>
            <person name="Zhang L."/>
            <person name="Li S."/>
            <person name="Dai H."/>
            <person name="Hamel J.F."/>
            <person name="Liu C."/>
            <person name="Yu Y."/>
            <person name="Liu S."/>
            <person name="Lin W."/>
            <person name="Guo K."/>
            <person name="Jin S."/>
            <person name="Xu P."/>
            <person name="Storey K.B."/>
            <person name="Huan P."/>
            <person name="Zhang T."/>
            <person name="Zhou Y."/>
            <person name="Zhang J."/>
            <person name="Lin C."/>
            <person name="Li X."/>
            <person name="Xing L."/>
            <person name="Huo D."/>
            <person name="Sun M."/>
            <person name="Wang L."/>
            <person name="Mercier A."/>
            <person name="Li F."/>
            <person name="Yang H."/>
            <person name="Xiang J."/>
        </authorList>
    </citation>
    <scope>NUCLEOTIDE SEQUENCE [LARGE SCALE GENOMIC DNA]</scope>
    <source>
        <strain evidence="2">Shaxun</strain>
        <tissue evidence="2">Muscle</tissue>
    </source>
</reference>
<keyword evidence="3" id="KW-1185">Reference proteome</keyword>
<organism evidence="2 3">
    <name type="scientific">Stichopus japonicus</name>
    <name type="common">Sea cucumber</name>
    <dbReference type="NCBI Taxonomy" id="307972"/>
    <lineage>
        <taxon>Eukaryota</taxon>
        <taxon>Metazoa</taxon>
        <taxon>Echinodermata</taxon>
        <taxon>Eleutherozoa</taxon>
        <taxon>Echinozoa</taxon>
        <taxon>Holothuroidea</taxon>
        <taxon>Aspidochirotacea</taxon>
        <taxon>Aspidochirotida</taxon>
        <taxon>Stichopodidae</taxon>
        <taxon>Apostichopus</taxon>
    </lineage>
</organism>
<evidence type="ECO:0000256" key="1">
    <source>
        <dbReference type="SAM" id="Phobius"/>
    </source>
</evidence>
<feature type="transmembrane region" description="Helical" evidence="1">
    <location>
        <begin position="167"/>
        <end position="191"/>
    </location>
</feature>
<keyword evidence="2" id="KW-0067">ATP-binding</keyword>
<evidence type="ECO:0000313" key="3">
    <source>
        <dbReference type="Proteomes" id="UP000230750"/>
    </source>
</evidence>
<dbReference type="EMBL" id="MRZV01002664">
    <property type="protein sequence ID" value="PIK33255.1"/>
    <property type="molecule type" value="Genomic_DNA"/>
</dbReference>
<gene>
    <name evidence="2" type="ORF">BSL78_29933</name>
</gene>
<dbReference type="AlphaFoldDB" id="A0A2G8JBY5"/>
<keyword evidence="1" id="KW-0472">Membrane</keyword>
<feature type="transmembrane region" description="Helical" evidence="1">
    <location>
        <begin position="69"/>
        <end position="90"/>
    </location>
</feature>
<comment type="caution">
    <text evidence="2">The sequence shown here is derived from an EMBL/GenBank/DDBJ whole genome shotgun (WGS) entry which is preliminary data.</text>
</comment>
<feature type="transmembrane region" description="Helical" evidence="1">
    <location>
        <begin position="367"/>
        <end position="387"/>
    </location>
</feature>
<proteinExistence type="predicted"/>
<dbReference type="GO" id="GO:0005524">
    <property type="term" value="F:ATP binding"/>
    <property type="evidence" value="ECO:0007669"/>
    <property type="project" value="UniProtKB-KW"/>
</dbReference>
<accession>A0A2G8JBY5</accession>
<keyword evidence="2" id="KW-0547">Nucleotide-binding</keyword>
<evidence type="ECO:0000313" key="2">
    <source>
        <dbReference type="EMBL" id="PIK33255.1"/>
    </source>
</evidence>
<dbReference type="Proteomes" id="UP000230750">
    <property type="component" value="Unassembled WGS sequence"/>
</dbReference>
<keyword evidence="1" id="KW-1133">Transmembrane helix</keyword>
<feature type="transmembrane region" description="Helical" evidence="1">
    <location>
        <begin position="30"/>
        <end position="49"/>
    </location>
</feature>
<dbReference type="STRING" id="307972.A0A2G8JBY5"/>
<dbReference type="OrthoDB" id="6500128at2759"/>
<protein>
    <submittedName>
        <fullName evidence="2">ATP-binding cassette transporter subfamily C member C1</fullName>
    </submittedName>
</protein>
<name>A0A2G8JBY5_STIJA</name>